<dbReference type="RefSeq" id="WP_165312830.1">
    <property type="nucleotide sequence ID" value="NZ_CP049332.1"/>
</dbReference>
<protein>
    <submittedName>
        <fullName evidence="1">Uncharacterized protein</fullName>
    </submittedName>
</protein>
<dbReference type="AlphaFoldDB" id="A0A6G7CMM1"/>
<reference evidence="1 2" key="1">
    <citation type="submission" date="2020-02" db="EMBL/GenBank/DDBJ databases">
        <title>A complete genome of a marine bacterium Vibrio sp. ZWAL4003 isolated from the mangrove sediment with the ability to degrade polysaccharides.</title>
        <authorList>
            <person name="Wu J."/>
            <person name="Qu W."/>
            <person name="Zeng R."/>
        </authorList>
    </citation>
    <scope>NUCLEOTIDE SEQUENCE [LARGE SCALE GENOMIC DNA]</scope>
    <source>
        <strain evidence="1 2">ZWAL4003</strain>
    </source>
</reference>
<sequence length="299" mass="34868">MKFSVSDDIDPKSERAQFLFGRGAWPALHRINYDINLIYQAAEEWKKDLEGIEKPWLVWNAHDDWCIVQQKLIETAGWTPLVGCDPRIGKPSQLSKNAVYYDFNKTLKLPFVHPVFVLEFVFLFLEKLAFWHSDLLIPERKMKILAQQFSELKDGQTSAVKLWRPSRFWREPERAWELVGCTTKSASRHQFEVGSGWWSNVYAHINCESQKESDFRRKKLCWDHGAGIKYWKDKYGGDLQYIPLSFVEKGHFSPTSHPNLFKRLKHDIGRDLQAQLESQFGVSAACKKVGIDYIKLINS</sequence>
<name>A0A6G7CMM1_9VIBR</name>
<organism evidence="1 2">
    <name type="scientific">Vibrio ziniensis</name>
    <dbReference type="NCBI Taxonomy" id="2711221"/>
    <lineage>
        <taxon>Bacteria</taxon>
        <taxon>Pseudomonadati</taxon>
        <taxon>Pseudomonadota</taxon>
        <taxon>Gammaproteobacteria</taxon>
        <taxon>Vibrionales</taxon>
        <taxon>Vibrionaceae</taxon>
        <taxon>Vibrio</taxon>
    </lineage>
</organism>
<accession>A0A6G7CMM1</accession>
<evidence type="ECO:0000313" key="1">
    <source>
        <dbReference type="EMBL" id="QIH43293.1"/>
    </source>
</evidence>
<keyword evidence="2" id="KW-1185">Reference proteome</keyword>
<evidence type="ECO:0000313" key="2">
    <source>
        <dbReference type="Proteomes" id="UP000503003"/>
    </source>
</evidence>
<proteinExistence type="predicted"/>
<dbReference type="KEGG" id="vzi:G5S32_14905"/>
<dbReference type="Proteomes" id="UP000503003">
    <property type="component" value="Chromosome 2"/>
</dbReference>
<gene>
    <name evidence="1" type="ORF">G5S32_14905</name>
</gene>
<dbReference type="EMBL" id="CP049332">
    <property type="protein sequence ID" value="QIH43293.1"/>
    <property type="molecule type" value="Genomic_DNA"/>
</dbReference>